<feature type="region of interest" description="Disordered" evidence="1">
    <location>
        <begin position="201"/>
        <end position="268"/>
    </location>
</feature>
<reference evidence="4" key="3">
    <citation type="submission" date="2022-04" db="EMBL/GenBank/DDBJ databases">
        <authorList>
            <person name="Liu G."/>
        </authorList>
    </citation>
    <scope>NUCLEOTIDE SEQUENCE</scope>
    <source>
        <strain evidence="4">RG22</strain>
    </source>
</reference>
<dbReference type="Gene3D" id="2.60.40.680">
    <property type="match status" value="1"/>
</dbReference>
<reference evidence="5" key="1">
    <citation type="submission" date="2020-06" db="EMBL/GenBank/DDBJ databases">
        <title>Draft genomic sequecing of Geomonas sp. Red736.</title>
        <authorList>
            <person name="Itoh H."/>
            <person name="Xu Z.X."/>
            <person name="Ushijima N."/>
            <person name="Masuda Y."/>
            <person name="Shiratori Y."/>
            <person name="Senoo K."/>
        </authorList>
    </citation>
    <scope>NUCLEOTIDE SEQUENCE [LARGE SCALE GENOMIC DNA]</scope>
    <source>
        <strain evidence="5">Red736</strain>
    </source>
</reference>
<dbReference type="GO" id="GO:0030246">
    <property type="term" value="F:carbohydrate binding"/>
    <property type="evidence" value="ECO:0007669"/>
    <property type="project" value="InterPro"/>
</dbReference>
<evidence type="ECO:0000256" key="1">
    <source>
        <dbReference type="SAM" id="MobiDB-lite"/>
    </source>
</evidence>
<evidence type="ECO:0000313" key="5">
    <source>
        <dbReference type="Proteomes" id="UP000568888"/>
    </source>
</evidence>
<feature type="chain" id="PRO_5028003792" description="EF-hand domain-containing protein" evidence="2">
    <location>
        <begin position="30"/>
        <end position="440"/>
    </location>
</feature>
<reference evidence="3" key="2">
    <citation type="journal article" date="2021" name="Int. J. Syst. Evol. Microbiol.">
        <title>Geomonas silvestris sp. nov., Geomonas paludis sp. nov. and Geomonas limicola sp. nov., isolated from terrestrial environments, and emended description of the genus Geomonas.</title>
        <authorList>
            <person name="Itoh H."/>
            <person name="Xu Z."/>
            <person name="Masuda Y."/>
            <person name="Ushijima N."/>
            <person name="Hayakawa C."/>
            <person name="Shiratori Y."/>
            <person name="Senoo K."/>
        </authorList>
    </citation>
    <scope>NUCLEOTIDE SEQUENCE</scope>
    <source>
        <strain evidence="3">Red736</strain>
    </source>
</reference>
<name>A0A6V8MZI1_9BACT</name>
<dbReference type="Proteomes" id="UP000831485">
    <property type="component" value="Chromosome"/>
</dbReference>
<organism evidence="3 5">
    <name type="scientific">Geomonas paludis</name>
    <dbReference type="NCBI Taxonomy" id="2740185"/>
    <lineage>
        <taxon>Bacteria</taxon>
        <taxon>Pseudomonadati</taxon>
        <taxon>Thermodesulfobacteriota</taxon>
        <taxon>Desulfuromonadia</taxon>
        <taxon>Geobacterales</taxon>
        <taxon>Geobacteraceae</taxon>
        <taxon>Geomonas</taxon>
    </lineage>
</organism>
<feature type="signal peptide" evidence="2">
    <location>
        <begin position="1"/>
        <end position="29"/>
    </location>
</feature>
<dbReference type="RefSeq" id="WP_183349952.1">
    <property type="nucleotide sequence ID" value="NZ_BLXY01000011.1"/>
</dbReference>
<protein>
    <recommendedName>
        <fullName evidence="7">EF-hand domain-containing protein</fullName>
    </recommendedName>
</protein>
<feature type="compositionally biased region" description="Low complexity" evidence="1">
    <location>
        <begin position="245"/>
        <end position="268"/>
    </location>
</feature>
<dbReference type="InterPro" id="IPR018247">
    <property type="entry name" value="EF_Hand_1_Ca_BS"/>
</dbReference>
<evidence type="ECO:0008006" key="7">
    <source>
        <dbReference type="Google" id="ProtNLM"/>
    </source>
</evidence>
<dbReference type="Proteomes" id="UP000568888">
    <property type="component" value="Unassembled WGS sequence"/>
</dbReference>
<evidence type="ECO:0000256" key="2">
    <source>
        <dbReference type="SAM" id="SignalP"/>
    </source>
</evidence>
<dbReference type="InterPro" id="IPR008965">
    <property type="entry name" value="CBM2/CBM3_carb-bd_dom_sf"/>
</dbReference>
<dbReference type="PROSITE" id="PS00018">
    <property type="entry name" value="EF_HAND_1"/>
    <property type="match status" value="1"/>
</dbReference>
<proteinExistence type="predicted"/>
<dbReference type="SUPFAM" id="SSF49384">
    <property type="entry name" value="Carbohydrate-binding domain"/>
    <property type="match status" value="1"/>
</dbReference>
<evidence type="ECO:0000313" key="3">
    <source>
        <dbReference type="EMBL" id="GFO65656.1"/>
    </source>
</evidence>
<gene>
    <name evidence="3" type="ORF">GMPD_35750</name>
    <name evidence="4" type="ORF">M1B72_11450</name>
</gene>
<evidence type="ECO:0000313" key="4">
    <source>
        <dbReference type="EMBL" id="UPU34069.1"/>
    </source>
</evidence>
<sequence length="440" mass="44972">MCQRLLLRGALLCSLMLCIPLLLPQQSAAASVLSLDPAGNGSFVLHGKAFTNVAGIDLAITYDSSKLSNPRLTQGPLARGAVTALNRNAPGTLVVSIIGAPAITGNGKIATVAFDQQGEDTGQISVRGSIIDTLGLKQPVLLYAGSTVDTVPPATSTVAAAPTAPAATSDQAGGGANGAVVDSAAVPARIGLARLIGGSVSPPAAEAPAVSGGMENRDRAGQEGGASTEPAEIQQPSTVSRTQDEQAPVVPVQAEAEQAASSASVAPQEVPSVLERFRTFTGQRSAAGFISLFAQGEHPCFHQDPPIGISTPGSVLALTIPRNGDKAPNFAFQGCQALSFRAGEGGWVLEVKPDSGAESATVVMLLGAIKQCPLTLAPAADVDLDGSGKVTEADFEAYLQKAKGEAAIKRRDLNNDGRLDYHDDYIFTANYLAAGKKVSK</sequence>
<dbReference type="CDD" id="cd08547">
    <property type="entry name" value="Type_II_cohesin"/>
    <property type="match status" value="1"/>
</dbReference>
<keyword evidence="2" id="KW-0732">Signal</keyword>
<evidence type="ECO:0000313" key="6">
    <source>
        <dbReference type="Proteomes" id="UP000831485"/>
    </source>
</evidence>
<keyword evidence="6" id="KW-1185">Reference proteome</keyword>
<accession>A0A6V8MZI1</accession>
<dbReference type="EMBL" id="CP096574">
    <property type="protein sequence ID" value="UPU34069.1"/>
    <property type="molecule type" value="Genomic_DNA"/>
</dbReference>
<feature type="compositionally biased region" description="Low complexity" evidence="1">
    <location>
        <begin position="201"/>
        <end position="213"/>
    </location>
</feature>
<dbReference type="AlphaFoldDB" id="A0A6V8MZI1"/>
<dbReference type="EMBL" id="BLXY01000011">
    <property type="protein sequence ID" value="GFO65656.1"/>
    <property type="molecule type" value="Genomic_DNA"/>
</dbReference>